<evidence type="ECO:0000259" key="2">
    <source>
        <dbReference type="Pfam" id="PF06985"/>
    </source>
</evidence>
<organism evidence="4 5">
    <name type="scientific">Septoria linicola</name>
    <dbReference type="NCBI Taxonomy" id="215465"/>
    <lineage>
        <taxon>Eukaryota</taxon>
        <taxon>Fungi</taxon>
        <taxon>Dikarya</taxon>
        <taxon>Ascomycota</taxon>
        <taxon>Pezizomycotina</taxon>
        <taxon>Dothideomycetes</taxon>
        <taxon>Dothideomycetidae</taxon>
        <taxon>Mycosphaerellales</taxon>
        <taxon>Mycosphaerellaceae</taxon>
        <taxon>Septoria</taxon>
    </lineage>
</organism>
<proteinExistence type="predicted"/>
<gene>
    <name evidence="4" type="ORF">Slin15195_G043460</name>
</gene>
<dbReference type="EMBL" id="CP099420">
    <property type="protein sequence ID" value="USW51027.1"/>
    <property type="molecule type" value="Genomic_DNA"/>
</dbReference>
<evidence type="ECO:0000313" key="4">
    <source>
        <dbReference type="EMBL" id="USW51027.1"/>
    </source>
</evidence>
<reference evidence="4" key="1">
    <citation type="submission" date="2022-06" db="EMBL/GenBank/DDBJ databases">
        <title>Complete genome sequences of two strains of the flax pathogen Septoria linicola.</title>
        <authorList>
            <person name="Lapalu N."/>
            <person name="Simon A."/>
            <person name="Demenou B."/>
            <person name="Paumier D."/>
            <person name="Guillot M.-P."/>
            <person name="Gout L."/>
            <person name="Valade R."/>
        </authorList>
    </citation>
    <scope>NUCLEOTIDE SEQUENCE</scope>
    <source>
        <strain evidence="4">SE15195</strain>
    </source>
</reference>
<dbReference type="InterPro" id="IPR058525">
    <property type="entry name" value="DUF8212"/>
</dbReference>
<evidence type="ECO:0000259" key="3">
    <source>
        <dbReference type="Pfam" id="PF26640"/>
    </source>
</evidence>
<feature type="domain" description="Heterokaryon incompatibility" evidence="2">
    <location>
        <begin position="34"/>
        <end position="121"/>
    </location>
</feature>
<dbReference type="AlphaFoldDB" id="A0A9Q9AS36"/>
<name>A0A9Q9AS36_9PEZI</name>
<evidence type="ECO:0000256" key="1">
    <source>
        <dbReference type="SAM" id="MobiDB-lite"/>
    </source>
</evidence>
<dbReference type="Pfam" id="PF26640">
    <property type="entry name" value="DUF8212"/>
    <property type="match status" value="1"/>
</dbReference>
<dbReference type="Pfam" id="PF06985">
    <property type="entry name" value="HET"/>
    <property type="match status" value="1"/>
</dbReference>
<dbReference type="PANTHER" id="PTHR10622">
    <property type="entry name" value="HET DOMAIN-CONTAINING PROTEIN"/>
    <property type="match status" value="1"/>
</dbReference>
<keyword evidence="5" id="KW-1185">Reference proteome</keyword>
<feature type="region of interest" description="Disordered" evidence="1">
    <location>
        <begin position="535"/>
        <end position="557"/>
    </location>
</feature>
<protein>
    <submittedName>
        <fullName evidence="4">Heterokaryon incompatibility</fullName>
    </submittedName>
</protein>
<feature type="domain" description="DUF8212" evidence="3">
    <location>
        <begin position="234"/>
        <end position="257"/>
    </location>
</feature>
<sequence>MWDKDTAMRLLSTTPGPGNRLNLIEAWDDRIPKYAILSHTWSEDASEEVLFRDIENGKPSQKAAYQKVVGALQQAREDGHHYIWIDTCCIDKSSSAELSEAINSMYAYYGAAEICYVFLADIAELQQDLTASRWWERGWTLQELLAPAKLVFFTNRWTSIGSRDALSQLIHETTGIEQRYLVDADRIVVHDASIARRMSWAARRRTSRSEDIAYCLLGLFNVNMPLLYGEGGTKAFLRLQEEIMQASDDHTLFAWDDPLCSDVLHGLLADRPAAFADSGNYEPYQDFEERKPYLMTNRGLQIELCLYRMYSHTWVAALSCPPTAGTSHGFLAITLKRVPGTAVQRMARYGGLIEVHKRGRPEPLYIPQAISKATGITIRPSIFFRLRELSARFSLDYAQYDTELQGTDSYDFPDPVWRESTKHRTVYLMNTESRALTAILAFKKLAYLPPNGSNGVALLLGSSSSSEISVGAVDWQQYQHQDFQTLRAEVKRGPPGSWIELESHRVHISVETTFEASRTIYDVKVEILEVMRPRKNNSDSEPGVGKRSSALSRIFSK</sequence>
<dbReference type="PANTHER" id="PTHR10622:SF10">
    <property type="entry name" value="HET DOMAIN-CONTAINING PROTEIN"/>
    <property type="match status" value="1"/>
</dbReference>
<accession>A0A9Q9AS36</accession>
<dbReference type="InterPro" id="IPR010730">
    <property type="entry name" value="HET"/>
</dbReference>
<evidence type="ECO:0000313" key="5">
    <source>
        <dbReference type="Proteomes" id="UP001056384"/>
    </source>
</evidence>
<dbReference type="Proteomes" id="UP001056384">
    <property type="component" value="Chromosome 3"/>
</dbReference>